<reference evidence="8" key="2">
    <citation type="journal article" date="2017" name="J. Anim. Genet.">
        <title>Multiple reference genome sequences of hot pepper reveal the massive evolution of plant disease resistance genes by retroduplication.</title>
        <authorList>
            <person name="Kim S."/>
            <person name="Park J."/>
            <person name="Yeom S.-I."/>
            <person name="Kim Y.-M."/>
            <person name="Seo E."/>
            <person name="Kim K.-T."/>
            <person name="Kim M.-S."/>
            <person name="Lee J.M."/>
            <person name="Cheong K."/>
            <person name="Shin H.-S."/>
            <person name="Kim S.-B."/>
            <person name="Han K."/>
            <person name="Lee J."/>
            <person name="Park M."/>
            <person name="Lee H.-A."/>
            <person name="Lee H.-Y."/>
            <person name="Lee Y."/>
            <person name="Oh S."/>
            <person name="Lee J.H."/>
            <person name="Choi E."/>
            <person name="Choi E."/>
            <person name="Lee S.E."/>
            <person name="Jeon J."/>
            <person name="Kim H."/>
            <person name="Choi G."/>
            <person name="Song H."/>
            <person name="Lee J."/>
            <person name="Lee S.-C."/>
            <person name="Kwon J.-K."/>
            <person name="Lee H.-Y."/>
            <person name="Koo N."/>
            <person name="Hong Y."/>
            <person name="Kim R.W."/>
            <person name="Kang W.-H."/>
            <person name="Huh J.H."/>
            <person name="Kang B.-C."/>
            <person name="Yang T.-J."/>
            <person name="Lee Y.-H."/>
            <person name="Bennetzen J.L."/>
            <person name="Choi D."/>
        </authorList>
    </citation>
    <scope>NUCLEOTIDE SEQUENCE [LARGE SCALE GENOMIC DNA]</scope>
    <source>
        <strain evidence="8">cv. PBC81</strain>
    </source>
</reference>
<sequence>MSKWNLSFDSSSLEEGGVTEKLNLSHLKVDEVPEKNFWDHPSSLTQLTLGVPGVENHDAKFGTNYSSSPYLENPHESRGKKRKCGENLVSVVDANGSGIPLRANEDGLKQYPKASSVEMHRMSERRRRDRIANKVKVLAELIPNCNKVEPQYLIRPYNTFKPYNTKSSLNVMSMDGIPAWHSATTLVARRKQIMQSTVHFNPYMPIMHRIAVGYFGGFGKSINHNNMFSSNFSPIISTGNHFPFLPHAVINISQGSPSVAAPEKRA</sequence>
<organism evidence="7 8">
    <name type="scientific">Capsicum baccatum</name>
    <name type="common">Peruvian pepper</name>
    <dbReference type="NCBI Taxonomy" id="33114"/>
    <lineage>
        <taxon>Eukaryota</taxon>
        <taxon>Viridiplantae</taxon>
        <taxon>Streptophyta</taxon>
        <taxon>Embryophyta</taxon>
        <taxon>Tracheophyta</taxon>
        <taxon>Spermatophyta</taxon>
        <taxon>Magnoliopsida</taxon>
        <taxon>eudicotyledons</taxon>
        <taxon>Gunneridae</taxon>
        <taxon>Pentapetalae</taxon>
        <taxon>asterids</taxon>
        <taxon>lamiids</taxon>
        <taxon>Solanales</taxon>
        <taxon>Solanaceae</taxon>
        <taxon>Solanoideae</taxon>
        <taxon>Capsiceae</taxon>
        <taxon>Capsicum</taxon>
    </lineage>
</organism>
<accession>A0A2G2WSN0</accession>
<name>A0A2G2WSN0_CAPBA</name>
<dbReference type="PROSITE" id="PS50888">
    <property type="entry name" value="BHLH"/>
    <property type="match status" value="1"/>
</dbReference>
<dbReference type="InterPro" id="IPR044273">
    <property type="entry name" value="PIF3-like"/>
</dbReference>
<keyword evidence="3" id="KW-0804">Transcription</keyword>
<evidence type="ECO:0000256" key="3">
    <source>
        <dbReference type="ARBA" id="ARBA00023163"/>
    </source>
</evidence>
<dbReference type="OrthoDB" id="1305431at2759"/>
<dbReference type="GO" id="GO:0046983">
    <property type="term" value="F:protein dimerization activity"/>
    <property type="evidence" value="ECO:0007669"/>
    <property type="project" value="InterPro"/>
</dbReference>
<evidence type="ECO:0000256" key="4">
    <source>
        <dbReference type="ARBA" id="ARBA00023242"/>
    </source>
</evidence>
<proteinExistence type="predicted"/>
<keyword evidence="2" id="KW-0805">Transcription regulation</keyword>
<evidence type="ECO:0000259" key="6">
    <source>
        <dbReference type="PROSITE" id="PS50888"/>
    </source>
</evidence>
<dbReference type="InterPro" id="IPR036638">
    <property type="entry name" value="HLH_DNA-bd_sf"/>
</dbReference>
<evidence type="ECO:0000256" key="2">
    <source>
        <dbReference type="ARBA" id="ARBA00023015"/>
    </source>
</evidence>
<feature type="region of interest" description="Disordered" evidence="5">
    <location>
        <begin position="63"/>
        <end position="83"/>
    </location>
</feature>
<evidence type="ECO:0000256" key="1">
    <source>
        <dbReference type="ARBA" id="ARBA00004123"/>
    </source>
</evidence>
<protein>
    <recommendedName>
        <fullName evidence="6">BHLH domain-containing protein</fullName>
    </recommendedName>
</protein>
<feature type="domain" description="BHLH" evidence="6">
    <location>
        <begin position="115"/>
        <end position="180"/>
    </location>
</feature>
<dbReference type="GO" id="GO:0005634">
    <property type="term" value="C:nucleus"/>
    <property type="evidence" value="ECO:0007669"/>
    <property type="project" value="UniProtKB-SubCell"/>
</dbReference>
<dbReference type="GO" id="GO:0003700">
    <property type="term" value="F:DNA-binding transcription factor activity"/>
    <property type="evidence" value="ECO:0007669"/>
    <property type="project" value="InterPro"/>
</dbReference>
<dbReference type="Gene3D" id="4.10.280.10">
    <property type="entry name" value="Helix-loop-helix DNA-binding domain"/>
    <property type="match status" value="1"/>
</dbReference>
<dbReference type="STRING" id="33114.A0A2G2WSN0"/>
<dbReference type="SUPFAM" id="SSF47459">
    <property type="entry name" value="HLH, helix-loop-helix DNA-binding domain"/>
    <property type="match status" value="1"/>
</dbReference>
<dbReference type="GO" id="GO:0010017">
    <property type="term" value="P:red or far-red light signaling pathway"/>
    <property type="evidence" value="ECO:0007669"/>
    <property type="project" value="UniProtKB-ARBA"/>
</dbReference>
<keyword evidence="4" id="KW-0539">Nucleus</keyword>
<dbReference type="AlphaFoldDB" id="A0A2G2WSN0"/>
<dbReference type="EMBL" id="MLFT02000005">
    <property type="protein sequence ID" value="PHT48243.1"/>
    <property type="molecule type" value="Genomic_DNA"/>
</dbReference>
<dbReference type="PANTHER" id="PTHR46807:SF1">
    <property type="entry name" value="TRANSCRIPTION FACTOR PIF3"/>
    <property type="match status" value="1"/>
</dbReference>
<evidence type="ECO:0000313" key="7">
    <source>
        <dbReference type="EMBL" id="PHT48243.1"/>
    </source>
</evidence>
<keyword evidence="8" id="KW-1185">Reference proteome</keyword>
<dbReference type="PANTHER" id="PTHR46807">
    <property type="entry name" value="TRANSCRIPTION FACTOR PIF3"/>
    <property type="match status" value="1"/>
</dbReference>
<evidence type="ECO:0000313" key="8">
    <source>
        <dbReference type="Proteomes" id="UP000224567"/>
    </source>
</evidence>
<dbReference type="InterPro" id="IPR011598">
    <property type="entry name" value="bHLH_dom"/>
</dbReference>
<gene>
    <name evidence="7" type="ORF">CQW23_12451</name>
</gene>
<dbReference type="Proteomes" id="UP000224567">
    <property type="component" value="Unassembled WGS sequence"/>
</dbReference>
<comment type="subcellular location">
    <subcellularLocation>
        <location evidence="1">Nucleus</location>
    </subcellularLocation>
</comment>
<evidence type="ECO:0000256" key="5">
    <source>
        <dbReference type="SAM" id="MobiDB-lite"/>
    </source>
</evidence>
<comment type="caution">
    <text evidence="7">The sequence shown here is derived from an EMBL/GenBank/DDBJ whole genome shotgun (WGS) entry which is preliminary data.</text>
</comment>
<reference evidence="7 8" key="1">
    <citation type="journal article" date="2017" name="Genome Biol.">
        <title>New reference genome sequences of hot pepper reveal the massive evolution of plant disease-resistance genes by retroduplication.</title>
        <authorList>
            <person name="Kim S."/>
            <person name="Park J."/>
            <person name="Yeom S.I."/>
            <person name="Kim Y.M."/>
            <person name="Seo E."/>
            <person name="Kim K.T."/>
            <person name="Kim M.S."/>
            <person name="Lee J.M."/>
            <person name="Cheong K."/>
            <person name="Shin H.S."/>
            <person name="Kim S.B."/>
            <person name="Han K."/>
            <person name="Lee J."/>
            <person name="Park M."/>
            <person name="Lee H.A."/>
            <person name="Lee H.Y."/>
            <person name="Lee Y."/>
            <person name="Oh S."/>
            <person name="Lee J.H."/>
            <person name="Choi E."/>
            <person name="Choi E."/>
            <person name="Lee S.E."/>
            <person name="Jeon J."/>
            <person name="Kim H."/>
            <person name="Choi G."/>
            <person name="Song H."/>
            <person name="Lee J."/>
            <person name="Lee S.C."/>
            <person name="Kwon J.K."/>
            <person name="Lee H.Y."/>
            <person name="Koo N."/>
            <person name="Hong Y."/>
            <person name="Kim R.W."/>
            <person name="Kang W.H."/>
            <person name="Huh J.H."/>
            <person name="Kang B.C."/>
            <person name="Yang T.J."/>
            <person name="Lee Y.H."/>
            <person name="Bennetzen J.L."/>
            <person name="Choi D."/>
        </authorList>
    </citation>
    <scope>NUCLEOTIDE SEQUENCE [LARGE SCALE GENOMIC DNA]</scope>
    <source>
        <strain evidence="8">cv. PBC81</strain>
    </source>
</reference>